<comment type="caution">
    <text evidence="1">The sequence shown here is derived from an EMBL/GenBank/DDBJ whole genome shotgun (WGS) entry which is preliminary data.</text>
</comment>
<organism evidence="1 2">
    <name type="scientific">Perkinsus chesapeaki</name>
    <name type="common">Clam parasite</name>
    <name type="synonym">Perkinsus andrewsi</name>
    <dbReference type="NCBI Taxonomy" id="330153"/>
    <lineage>
        <taxon>Eukaryota</taxon>
        <taxon>Sar</taxon>
        <taxon>Alveolata</taxon>
        <taxon>Perkinsozoa</taxon>
        <taxon>Perkinsea</taxon>
        <taxon>Perkinsida</taxon>
        <taxon>Perkinsidae</taxon>
        <taxon>Perkinsus</taxon>
    </lineage>
</organism>
<dbReference type="EMBL" id="JAAPAO010000167">
    <property type="protein sequence ID" value="KAF4669600.1"/>
    <property type="molecule type" value="Genomic_DNA"/>
</dbReference>
<dbReference type="OrthoDB" id="411428at2759"/>
<dbReference type="PANTHER" id="PTHR13617:SF14">
    <property type="entry name" value="PROTEIN ABHD18"/>
    <property type="match status" value="1"/>
</dbReference>
<dbReference type="PANTHER" id="PTHR13617">
    <property type="entry name" value="PROTEIN ABHD18"/>
    <property type="match status" value="1"/>
</dbReference>
<keyword evidence="2" id="KW-1185">Reference proteome</keyword>
<dbReference type="InterPro" id="IPR019149">
    <property type="entry name" value="ABHD18"/>
</dbReference>
<proteinExistence type="predicted"/>
<dbReference type="InterPro" id="IPR029058">
    <property type="entry name" value="AB_hydrolase_fold"/>
</dbReference>
<sequence length="430" mass="48209">MRRNALLQSYQPSQGGYLSLADYWWSNRSARIAREKLGPDEDICHFHAHEEGPQTDLENIRNASRNRIGNDKVNPDFTVKWLDDTWLKYKGVLWRVGHFPSDSLECEDPLPQQCDEGWCLIILPSNEDGTAIARRMSEVTGDRFTVQETSNRPSMNPNGESLLSRLDLVGFGILGQSKAFLDHTVDAIFGTPTRARSPHHGCPLVVFLPSFAEHYAARQVPMSIDLAQRGTCGMILLENPLRGRRALPNSIDAERLRDLSQFLAFAVRSVSDTRSILHWIDEKIRPDRLCVGGLSIGASIATMSALTVKNLSVPTLPLCAFFPAASASSTWTHERSAMRPYVNPRLDREYIEEATAITDITTYPKLGEFDNVELLGARHDAIILGENTERLSEYLGCPIRWVRGGHVTGALLQQYEFMQAITRMVTKIST</sequence>
<protein>
    <submittedName>
        <fullName evidence="1">Uncharacterized protein</fullName>
    </submittedName>
</protein>
<dbReference type="SUPFAM" id="SSF53474">
    <property type="entry name" value="alpha/beta-Hydrolases"/>
    <property type="match status" value="1"/>
</dbReference>
<evidence type="ECO:0000313" key="2">
    <source>
        <dbReference type="Proteomes" id="UP000591131"/>
    </source>
</evidence>
<dbReference type="Proteomes" id="UP000591131">
    <property type="component" value="Unassembled WGS sequence"/>
</dbReference>
<dbReference type="Gene3D" id="3.40.50.1820">
    <property type="entry name" value="alpha/beta hydrolase"/>
    <property type="match status" value="1"/>
</dbReference>
<reference evidence="1 2" key="1">
    <citation type="submission" date="2020-04" db="EMBL/GenBank/DDBJ databases">
        <title>Perkinsus chesapeaki whole genome sequence.</title>
        <authorList>
            <person name="Bogema D.R."/>
        </authorList>
    </citation>
    <scope>NUCLEOTIDE SEQUENCE [LARGE SCALE GENOMIC DNA]</scope>
    <source>
        <strain evidence="1">ATCC PRA-425</strain>
    </source>
</reference>
<accession>A0A7J6MEL2</accession>
<name>A0A7J6MEL2_PERCH</name>
<evidence type="ECO:0000313" key="1">
    <source>
        <dbReference type="EMBL" id="KAF4669600.1"/>
    </source>
</evidence>
<gene>
    <name evidence="1" type="ORF">FOL47_002436</name>
</gene>
<dbReference type="AlphaFoldDB" id="A0A7J6MEL2"/>
<dbReference type="Pfam" id="PF09752">
    <property type="entry name" value="ABHD18"/>
    <property type="match status" value="2"/>
</dbReference>